<dbReference type="RefSeq" id="WP_187073013.1">
    <property type="nucleotide sequence ID" value="NZ_JACRYL010000023.1"/>
</dbReference>
<dbReference type="EMBL" id="JACRYL010000023">
    <property type="protein sequence ID" value="MBC6112593.1"/>
    <property type="molecule type" value="Genomic_DNA"/>
</dbReference>
<sequence length="132" mass="15399">MKTLQLFTIFILVSCKNTGEQNSVFSLNKPQSEPYKTELSRQINKTSNQELTYIFNGYQKIKDKEYVDIIIKGEDFEAKTLVLVNYWGKLENIKKKEGKGYKGSELKHLVISKITNNPYSDFEYKDVEEILD</sequence>
<evidence type="ECO:0008006" key="3">
    <source>
        <dbReference type="Google" id="ProtNLM"/>
    </source>
</evidence>
<protein>
    <recommendedName>
        <fullName evidence="3">Lipoprotein</fullName>
    </recommendedName>
</protein>
<dbReference type="Proteomes" id="UP000652755">
    <property type="component" value="Unassembled WGS sequence"/>
</dbReference>
<evidence type="ECO:0000313" key="2">
    <source>
        <dbReference type="Proteomes" id="UP000652755"/>
    </source>
</evidence>
<comment type="caution">
    <text evidence="1">The sequence shown here is derived from an EMBL/GenBank/DDBJ whole genome shotgun (WGS) entry which is preliminary data.</text>
</comment>
<proteinExistence type="predicted"/>
<evidence type="ECO:0000313" key="1">
    <source>
        <dbReference type="EMBL" id="MBC6112593.1"/>
    </source>
</evidence>
<reference evidence="1 2" key="1">
    <citation type="submission" date="2020-08" db="EMBL/GenBank/DDBJ databases">
        <authorList>
            <person name="Sun Q."/>
            <person name="Inoue M."/>
        </authorList>
    </citation>
    <scope>NUCLEOTIDE SEQUENCE [LARGE SCALE GENOMIC DNA]</scope>
    <source>
        <strain evidence="1 2">CCM 8938</strain>
    </source>
</reference>
<organism evidence="1 2">
    <name type="scientific">Pedobacter fastidiosus</name>
    <dbReference type="NCBI Taxonomy" id="2765361"/>
    <lineage>
        <taxon>Bacteria</taxon>
        <taxon>Pseudomonadati</taxon>
        <taxon>Bacteroidota</taxon>
        <taxon>Sphingobacteriia</taxon>
        <taxon>Sphingobacteriales</taxon>
        <taxon>Sphingobacteriaceae</taxon>
        <taxon>Pedobacter</taxon>
    </lineage>
</organism>
<gene>
    <name evidence="1" type="ORF">H7U22_19390</name>
</gene>
<name>A0ABR7KWX1_9SPHI</name>
<dbReference type="PROSITE" id="PS51257">
    <property type="entry name" value="PROKAR_LIPOPROTEIN"/>
    <property type="match status" value="1"/>
</dbReference>
<keyword evidence="2" id="KW-1185">Reference proteome</keyword>
<accession>A0ABR7KWX1</accession>